<evidence type="ECO:0000256" key="2">
    <source>
        <dbReference type="HAMAP-Rule" id="MF_00003"/>
    </source>
</evidence>
<dbReference type="PANTHER" id="PTHR33515:SF1">
    <property type="entry name" value="RIBOSOME-BINDING FACTOR A, CHLOROPLASTIC-RELATED"/>
    <property type="match status" value="1"/>
</dbReference>
<comment type="similarity">
    <text evidence="2">Belongs to the RbfA family.</text>
</comment>
<protein>
    <recommendedName>
        <fullName evidence="2">Ribosome-binding factor A</fullName>
    </recommendedName>
</protein>
<dbReference type="GO" id="GO:0043024">
    <property type="term" value="F:ribosomal small subunit binding"/>
    <property type="evidence" value="ECO:0007669"/>
    <property type="project" value="TreeGrafter"/>
</dbReference>
<comment type="function">
    <text evidence="2">One of several proteins that assist in the late maturation steps of the functional core of the 30S ribosomal subunit. Associates with free 30S ribosomal subunits (but not with 30S subunits that are part of 70S ribosomes or polysomes). Required for efficient processing of 16S rRNA. May interact with the 5'-terminal helix region of 16S rRNA.</text>
</comment>
<comment type="subunit">
    <text evidence="2">Monomer. Binds 30S ribosomal subunits, but not 50S ribosomal subunits or 70S ribosomes.</text>
</comment>
<dbReference type="EMBL" id="PFJR01000026">
    <property type="protein sequence ID" value="PIX88334.1"/>
    <property type="molecule type" value="Genomic_DNA"/>
</dbReference>
<dbReference type="InterPro" id="IPR023799">
    <property type="entry name" value="RbfA_dom_sf"/>
</dbReference>
<organism evidence="3 4">
    <name type="scientific">Candidatus Nealsonbacteria bacterium CG_4_10_14_3_um_filter_36_16</name>
    <dbReference type="NCBI Taxonomy" id="1974685"/>
    <lineage>
        <taxon>Bacteria</taxon>
        <taxon>Candidatus Nealsoniibacteriota</taxon>
    </lineage>
</organism>
<evidence type="ECO:0000313" key="3">
    <source>
        <dbReference type="EMBL" id="PIX88334.1"/>
    </source>
</evidence>
<sequence length="114" mass="13543">MSKRIQRVNQLIKKELGQILLREVEFPENVLATITRVETTPNLIEGKVFVSVMPEDKTERILQILNRQIYDIQQKLNKRLKMRPLPRIYFVVEKETAKAGRIEEILEELKKEEK</sequence>
<dbReference type="AlphaFoldDB" id="A0A2M7MF72"/>
<dbReference type="GO" id="GO:0030490">
    <property type="term" value="P:maturation of SSU-rRNA"/>
    <property type="evidence" value="ECO:0007669"/>
    <property type="project" value="UniProtKB-UniRule"/>
</dbReference>
<dbReference type="InterPro" id="IPR015946">
    <property type="entry name" value="KH_dom-like_a/b"/>
</dbReference>
<dbReference type="InterPro" id="IPR000238">
    <property type="entry name" value="RbfA"/>
</dbReference>
<dbReference type="Gene3D" id="3.30.300.20">
    <property type="match status" value="1"/>
</dbReference>
<accession>A0A2M7MF72</accession>
<dbReference type="Pfam" id="PF02033">
    <property type="entry name" value="RBFA"/>
    <property type="match status" value="1"/>
</dbReference>
<dbReference type="PANTHER" id="PTHR33515">
    <property type="entry name" value="RIBOSOME-BINDING FACTOR A, CHLOROPLASTIC-RELATED"/>
    <property type="match status" value="1"/>
</dbReference>
<dbReference type="GO" id="GO:0005829">
    <property type="term" value="C:cytosol"/>
    <property type="evidence" value="ECO:0007669"/>
    <property type="project" value="TreeGrafter"/>
</dbReference>
<gene>
    <name evidence="2 3" type="primary">rbfA</name>
    <name evidence="3" type="ORF">COZ30_01125</name>
</gene>
<dbReference type="NCBIfam" id="TIGR00082">
    <property type="entry name" value="rbfA"/>
    <property type="match status" value="1"/>
</dbReference>
<comment type="subcellular location">
    <subcellularLocation>
        <location evidence="2">Cytoplasm</location>
    </subcellularLocation>
</comment>
<keyword evidence="2" id="KW-0963">Cytoplasm</keyword>
<keyword evidence="1 2" id="KW-0690">Ribosome biogenesis</keyword>
<comment type="caution">
    <text evidence="3">The sequence shown here is derived from an EMBL/GenBank/DDBJ whole genome shotgun (WGS) entry which is preliminary data.</text>
</comment>
<evidence type="ECO:0000313" key="4">
    <source>
        <dbReference type="Proteomes" id="UP000230064"/>
    </source>
</evidence>
<dbReference type="Proteomes" id="UP000230064">
    <property type="component" value="Unassembled WGS sequence"/>
</dbReference>
<name>A0A2M7MF72_9BACT</name>
<reference evidence="4" key="1">
    <citation type="submission" date="2017-09" db="EMBL/GenBank/DDBJ databases">
        <title>Depth-based differentiation of microbial function through sediment-hosted aquifers and enrichment of novel symbionts in the deep terrestrial subsurface.</title>
        <authorList>
            <person name="Probst A.J."/>
            <person name="Ladd B."/>
            <person name="Jarett J.K."/>
            <person name="Geller-Mcgrath D.E."/>
            <person name="Sieber C.M.K."/>
            <person name="Emerson J.B."/>
            <person name="Anantharaman K."/>
            <person name="Thomas B.C."/>
            <person name="Malmstrom R."/>
            <person name="Stieglmeier M."/>
            <person name="Klingl A."/>
            <person name="Woyke T."/>
            <person name="Ryan C.M."/>
            <person name="Banfield J.F."/>
        </authorList>
    </citation>
    <scope>NUCLEOTIDE SEQUENCE [LARGE SCALE GENOMIC DNA]</scope>
</reference>
<dbReference type="HAMAP" id="MF_00003">
    <property type="entry name" value="RbfA"/>
    <property type="match status" value="1"/>
</dbReference>
<evidence type="ECO:0000256" key="1">
    <source>
        <dbReference type="ARBA" id="ARBA00022517"/>
    </source>
</evidence>
<proteinExistence type="inferred from homology"/>
<dbReference type="SUPFAM" id="SSF89919">
    <property type="entry name" value="Ribosome-binding factor A, RbfA"/>
    <property type="match status" value="1"/>
</dbReference>